<dbReference type="PANTHER" id="PTHR33164:SF57">
    <property type="entry name" value="MARR-FAMILY TRANSCRIPTIONAL REGULATOR"/>
    <property type="match status" value="1"/>
</dbReference>
<evidence type="ECO:0000256" key="1">
    <source>
        <dbReference type="ARBA" id="ARBA00023015"/>
    </source>
</evidence>
<feature type="domain" description="HTH marR-type" evidence="4">
    <location>
        <begin position="6"/>
        <end position="140"/>
    </location>
</feature>
<sequence>MTTSSSLQIFENLHELLHMFRTRTRSHLEASHPELTLNEARVLLHTARHPGITQKDVIERSHTDKAQMTRILSSLEMQGWLTRTPSTTDKRVRHLHLSPAGQQLVAQLQAVQQQVANELLGDWPEALRMQLLQTLQSAAHGTPPSN</sequence>
<keyword evidence="6" id="KW-1185">Reference proteome</keyword>
<evidence type="ECO:0000256" key="2">
    <source>
        <dbReference type="ARBA" id="ARBA00023125"/>
    </source>
</evidence>
<dbReference type="SMART" id="SM00347">
    <property type="entry name" value="HTH_MARR"/>
    <property type="match status" value="1"/>
</dbReference>
<dbReference type="Pfam" id="PF12802">
    <property type="entry name" value="MarR_2"/>
    <property type="match status" value="1"/>
</dbReference>
<evidence type="ECO:0000313" key="5">
    <source>
        <dbReference type="EMBL" id="MBD7960198.1"/>
    </source>
</evidence>
<evidence type="ECO:0000313" key="6">
    <source>
        <dbReference type="Proteomes" id="UP000634919"/>
    </source>
</evidence>
<dbReference type="InterPro" id="IPR023187">
    <property type="entry name" value="Tscrpt_reg_MarR-type_CS"/>
</dbReference>
<dbReference type="InterPro" id="IPR036390">
    <property type="entry name" value="WH_DNA-bd_sf"/>
</dbReference>
<dbReference type="EMBL" id="JACSQK010000003">
    <property type="protein sequence ID" value="MBD7960198.1"/>
    <property type="molecule type" value="Genomic_DNA"/>
</dbReference>
<comment type="caution">
    <text evidence="5">The sequence shown here is derived from an EMBL/GenBank/DDBJ whole genome shotgun (WGS) entry which is preliminary data.</text>
</comment>
<dbReference type="PROSITE" id="PS50995">
    <property type="entry name" value="HTH_MARR_2"/>
    <property type="match status" value="1"/>
</dbReference>
<dbReference type="Proteomes" id="UP000634919">
    <property type="component" value="Unassembled WGS sequence"/>
</dbReference>
<keyword evidence="1" id="KW-0805">Transcription regulation</keyword>
<dbReference type="InterPro" id="IPR000835">
    <property type="entry name" value="HTH_MarR-typ"/>
</dbReference>
<dbReference type="PROSITE" id="PS01117">
    <property type="entry name" value="HTH_MARR_1"/>
    <property type="match status" value="1"/>
</dbReference>
<accession>A0ABR8S9N7</accession>
<dbReference type="InterPro" id="IPR036388">
    <property type="entry name" value="WH-like_DNA-bd_sf"/>
</dbReference>
<dbReference type="PANTHER" id="PTHR33164">
    <property type="entry name" value="TRANSCRIPTIONAL REGULATOR, MARR FAMILY"/>
    <property type="match status" value="1"/>
</dbReference>
<proteinExistence type="predicted"/>
<dbReference type="PRINTS" id="PR00598">
    <property type="entry name" value="HTHMARR"/>
</dbReference>
<dbReference type="SUPFAM" id="SSF46785">
    <property type="entry name" value="Winged helix' DNA-binding domain"/>
    <property type="match status" value="1"/>
</dbReference>
<dbReference type="Gene3D" id="1.10.10.10">
    <property type="entry name" value="Winged helix-like DNA-binding domain superfamily/Winged helix DNA-binding domain"/>
    <property type="match status" value="1"/>
</dbReference>
<keyword evidence="3" id="KW-0804">Transcription</keyword>
<evidence type="ECO:0000256" key="3">
    <source>
        <dbReference type="ARBA" id="ARBA00023163"/>
    </source>
</evidence>
<gene>
    <name evidence="5" type="ORF">H9646_06860</name>
</gene>
<name>A0ABR8S9N7_9BURK</name>
<dbReference type="InterPro" id="IPR039422">
    <property type="entry name" value="MarR/SlyA-like"/>
</dbReference>
<reference evidence="5 6" key="1">
    <citation type="submission" date="2020-08" db="EMBL/GenBank/DDBJ databases">
        <title>A Genomic Blueprint of the Chicken Gut Microbiome.</title>
        <authorList>
            <person name="Gilroy R."/>
            <person name="Ravi A."/>
            <person name="Getino M."/>
            <person name="Pursley I."/>
            <person name="Horton D.L."/>
            <person name="Alikhan N.-F."/>
            <person name="Baker D."/>
            <person name="Gharbi K."/>
            <person name="Hall N."/>
            <person name="Watson M."/>
            <person name="Adriaenssens E.M."/>
            <person name="Foster-Nyarko E."/>
            <person name="Jarju S."/>
            <person name="Secka A."/>
            <person name="Antonio M."/>
            <person name="Oren A."/>
            <person name="Chaudhuri R."/>
            <person name="La Ragione R.M."/>
            <person name="Hildebrand F."/>
            <person name="Pallen M.J."/>
        </authorList>
    </citation>
    <scope>NUCLEOTIDE SEQUENCE [LARGE SCALE GENOMIC DNA]</scope>
    <source>
        <strain evidence="5 6">Sa2CVA6</strain>
    </source>
</reference>
<keyword evidence="2" id="KW-0238">DNA-binding</keyword>
<evidence type="ECO:0000259" key="4">
    <source>
        <dbReference type="PROSITE" id="PS50995"/>
    </source>
</evidence>
<protein>
    <submittedName>
        <fullName evidence="5">Winged helix-turn-helix transcriptional regulator</fullName>
    </submittedName>
</protein>
<organism evidence="5 6">
    <name type="scientific">Comamonas avium</name>
    <dbReference type="NCBI Taxonomy" id="2762231"/>
    <lineage>
        <taxon>Bacteria</taxon>
        <taxon>Pseudomonadati</taxon>
        <taxon>Pseudomonadota</taxon>
        <taxon>Betaproteobacteria</taxon>
        <taxon>Burkholderiales</taxon>
        <taxon>Comamonadaceae</taxon>
        <taxon>Comamonas</taxon>
    </lineage>
</organism>